<feature type="chain" id="PRO_5047369462" evidence="2">
    <location>
        <begin position="24"/>
        <end position="379"/>
    </location>
</feature>
<organism evidence="3 4">
    <name type="scientific">Dysosmobacter acutus</name>
    <dbReference type="NCBI Taxonomy" id="2841504"/>
    <lineage>
        <taxon>Bacteria</taxon>
        <taxon>Bacillati</taxon>
        <taxon>Bacillota</taxon>
        <taxon>Clostridia</taxon>
        <taxon>Eubacteriales</taxon>
        <taxon>Oscillospiraceae</taxon>
        <taxon>Dysosmobacter</taxon>
    </lineage>
</organism>
<keyword evidence="2" id="KW-0732">Signal</keyword>
<evidence type="ECO:0000313" key="3">
    <source>
        <dbReference type="EMBL" id="MBU5628212.1"/>
    </source>
</evidence>
<accession>A0ABS6FDI4</accession>
<dbReference type="RefSeq" id="WP_216633486.1">
    <property type="nucleotide sequence ID" value="NZ_JAHLQN010000001.1"/>
</dbReference>
<dbReference type="EMBL" id="JAHLQN010000001">
    <property type="protein sequence ID" value="MBU5628212.1"/>
    <property type="molecule type" value="Genomic_DNA"/>
</dbReference>
<evidence type="ECO:0000313" key="4">
    <source>
        <dbReference type="Proteomes" id="UP000787672"/>
    </source>
</evidence>
<sequence length="379" mass="41274">MKSLSKLALCLLLAMSLTVSAFAAQVPDSLVAENLNGQQRLVKTYTLSPEVDPDELKEEDFSYDGYLYTWAYTTKVEHPYLESKTVTETVTVNTAKNDLAQILAELSPSMPYEKGGFSGELALDHTTLSTEASGYTTKYSKTTETKVIGNLDRNDMSYVPATTVKNGKTLTLANVEWQVTGTALVGEALVPAQYQAVATYSASSSYQAATGYVTTAEYRGTVTAEGVGSITYTVVYTGSEIVPEKTHIWDNGSLSAPLLILTALLLCAGIAAAALILLRRRKNVYVYVPDSKPREYRLIAKFRVEPDSEVPAIDAGALTLNPGDTVAVEVKKSLARHLAGREFTVSFPQSDHTYTIQASKHNDWHEFTVPAEEEQEAPV</sequence>
<protein>
    <submittedName>
        <fullName evidence="3">Uncharacterized protein</fullName>
    </submittedName>
</protein>
<name>A0ABS6FDI4_9FIRM</name>
<reference evidence="3 4" key="1">
    <citation type="submission" date="2021-06" db="EMBL/GenBank/DDBJ databases">
        <authorList>
            <person name="Sun Q."/>
            <person name="Li D."/>
        </authorList>
    </citation>
    <scope>NUCLEOTIDE SEQUENCE [LARGE SCALE GENOMIC DNA]</scope>
    <source>
        <strain evidence="3 4">MSJ-2</strain>
    </source>
</reference>
<proteinExistence type="predicted"/>
<evidence type="ECO:0000256" key="1">
    <source>
        <dbReference type="SAM" id="Phobius"/>
    </source>
</evidence>
<keyword evidence="1" id="KW-0812">Transmembrane</keyword>
<feature type="signal peptide" evidence="2">
    <location>
        <begin position="1"/>
        <end position="23"/>
    </location>
</feature>
<evidence type="ECO:0000256" key="2">
    <source>
        <dbReference type="SAM" id="SignalP"/>
    </source>
</evidence>
<keyword evidence="4" id="KW-1185">Reference proteome</keyword>
<feature type="transmembrane region" description="Helical" evidence="1">
    <location>
        <begin position="258"/>
        <end position="278"/>
    </location>
</feature>
<dbReference type="Proteomes" id="UP000787672">
    <property type="component" value="Unassembled WGS sequence"/>
</dbReference>
<gene>
    <name evidence="3" type="ORF">KQI82_14975</name>
</gene>
<keyword evidence="1" id="KW-0472">Membrane</keyword>
<keyword evidence="1" id="KW-1133">Transmembrane helix</keyword>
<comment type="caution">
    <text evidence="3">The sequence shown here is derived from an EMBL/GenBank/DDBJ whole genome shotgun (WGS) entry which is preliminary data.</text>
</comment>